<evidence type="ECO:0000313" key="2">
    <source>
        <dbReference type="Proteomes" id="UP001331761"/>
    </source>
</evidence>
<gene>
    <name evidence="1" type="ORF">GCK32_019853</name>
</gene>
<name>A0AAN8J1X3_TRICO</name>
<accession>A0AAN8J1X3</accession>
<evidence type="ECO:0000313" key="1">
    <source>
        <dbReference type="EMBL" id="KAK5977194.1"/>
    </source>
</evidence>
<keyword evidence="2" id="KW-1185">Reference proteome</keyword>
<dbReference type="AlphaFoldDB" id="A0AAN8J1X3"/>
<proteinExistence type="predicted"/>
<dbReference type="Proteomes" id="UP001331761">
    <property type="component" value="Unassembled WGS sequence"/>
</dbReference>
<dbReference type="EMBL" id="WIXE01010906">
    <property type="protein sequence ID" value="KAK5977194.1"/>
    <property type="molecule type" value="Genomic_DNA"/>
</dbReference>
<comment type="caution">
    <text evidence="1">The sequence shown here is derived from an EMBL/GenBank/DDBJ whole genome shotgun (WGS) entry which is preliminary data.</text>
</comment>
<organism evidence="1 2">
    <name type="scientific">Trichostrongylus colubriformis</name>
    <name type="common">Black scour worm</name>
    <dbReference type="NCBI Taxonomy" id="6319"/>
    <lineage>
        <taxon>Eukaryota</taxon>
        <taxon>Metazoa</taxon>
        <taxon>Ecdysozoa</taxon>
        <taxon>Nematoda</taxon>
        <taxon>Chromadorea</taxon>
        <taxon>Rhabditida</taxon>
        <taxon>Rhabditina</taxon>
        <taxon>Rhabditomorpha</taxon>
        <taxon>Strongyloidea</taxon>
        <taxon>Trichostrongylidae</taxon>
        <taxon>Trichostrongylus</taxon>
    </lineage>
</organism>
<protein>
    <submittedName>
        <fullName evidence="1">Uncharacterized protein</fullName>
    </submittedName>
</protein>
<reference evidence="1 2" key="1">
    <citation type="submission" date="2019-10" db="EMBL/GenBank/DDBJ databases">
        <title>Assembly and Annotation for the nematode Trichostrongylus colubriformis.</title>
        <authorList>
            <person name="Martin J."/>
        </authorList>
    </citation>
    <scope>NUCLEOTIDE SEQUENCE [LARGE SCALE GENOMIC DNA]</scope>
    <source>
        <strain evidence="1">G859</strain>
        <tissue evidence="1">Whole worm</tissue>
    </source>
</reference>
<sequence>MPMKRMIQQTVTISDCISRLAQMFAEPKLMFCTGLKRLGLFQYRNESAASLAYSIV</sequence>